<evidence type="ECO:0000256" key="8">
    <source>
        <dbReference type="RuleBase" id="RU363013"/>
    </source>
</evidence>
<dbReference type="UniPathway" id="UPA00138"/>
<gene>
    <name evidence="7" type="primary">tpiA</name>
    <name evidence="9" type="ORF">CHU92_13340</name>
</gene>
<dbReference type="InterPro" id="IPR000652">
    <property type="entry name" value="Triosephosphate_isomerase"/>
</dbReference>
<organism evidence="9 10">
    <name type="scientific">Flavobacterium cyanobacteriorum</name>
    <dbReference type="NCBI Taxonomy" id="2022802"/>
    <lineage>
        <taxon>Bacteria</taxon>
        <taxon>Pseudomonadati</taxon>
        <taxon>Bacteroidota</taxon>
        <taxon>Flavobacteriia</taxon>
        <taxon>Flavobacteriales</taxon>
        <taxon>Flavobacteriaceae</taxon>
        <taxon>Flavobacterium</taxon>
    </lineage>
</organism>
<reference evidence="9 10" key="1">
    <citation type="submission" date="2017-07" db="EMBL/GenBank/DDBJ databases">
        <title>Flavobacterium cyanobacteriorum sp. nov., isolated from cyanobacterial aggregates in a eutrophic lake.</title>
        <authorList>
            <person name="Cai H."/>
        </authorList>
    </citation>
    <scope>NUCLEOTIDE SEQUENCE [LARGE SCALE GENOMIC DNA]</scope>
    <source>
        <strain evidence="9 10">TH021</strain>
    </source>
</reference>
<dbReference type="UniPathway" id="UPA00109">
    <property type="reaction ID" value="UER00189"/>
</dbReference>
<dbReference type="GO" id="GO:0004807">
    <property type="term" value="F:triose-phosphate isomerase activity"/>
    <property type="evidence" value="ECO:0007669"/>
    <property type="project" value="UniProtKB-UniRule"/>
</dbReference>
<dbReference type="InterPro" id="IPR022896">
    <property type="entry name" value="TrioseP_Isoase_bac/euk"/>
</dbReference>
<dbReference type="Gene3D" id="3.20.20.70">
    <property type="entry name" value="Aldolase class I"/>
    <property type="match status" value="1"/>
</dbReference>
<evidence type="ECO:0000256" key="2">
    <source>
        <dbReference type="ARBA" id="ARBA00007422"/>
    </source>
</evidence>
<feature type="active site" description="Proton acceptor" evidence="7">
    <location>
        <position position="167"/>
    </location>
</feature>
<evidence type="ECO:0000313" key="9">
    <source>
        <dbReference type="EMBL" id="OYQ33121.1"/>
    </source>
</evidence>
<dbReference type="OrthoDB" id="9809429at2"/>
<dbReference type="InterPro" id="IPR013785">
    <property type="entry name" value="Aldolase_TIM"/>
</dbReference>
<comment type="pathway">
    <text evidence="7 8">Carbohydrate biosynthesis; gluconeogenesis.</text>
</comment>
<comment type="pathway">
    <text evidence="1 7 8">Carbohydrate degradation; glycolysis; D-glyceraldehyde 3-phosphate from glycerone phosphate: step 1/1.</text>
</comment>
<comment type="function">
    <text evidence="7">Involved in the gluconeogenesis. Catalyzes stereospecifically the conversion of dihydroxyacetone phosphate (DHAP) to D-glyceraldehyde-3-phosphate (G3P).</text>
</comment>
<dbReference type="GO" id="GO:0019563">
    <property type="term" value="P:glycerol catabolic process"/>
    <property type="evidence" value="ECO:0007669"/>
    <property type="project" value="TreeGrafter"/>
</dbReference>
<dbReference type="RefSeq" id="WP_094416383.1">
    <property type="nucleotide sequence ID" value="NZ_NOXV01000301.1"/>
</dbReference>
<keyword evidence="6 7" id="KW-0413">Isomerase</keyword>
<comment type="subcellular location">
    <subcellularLocation>
        <location evidence="7 8">Cytoplasm</location>
    </subcellularLocation>
</comment>
<evidence type="ECO:0000256" key="3">
    <source>
        <dbReference type="ARBA" id="ARBA00022432"/>
    </source>
</evidence>
<evidence type="ECO:0000313" key="10">
    <source>
        <dbReference type="Proteomes" id="UP000216605"/>
    </source>
</evidence>
<dbReference type="CDD" id="cd00311">
    <property type="entry name" value="TIM"/>
    <property type="match status" value="1"/>
</dbReference>
<dbReference type="PROSITE" id="PS51440">
    <property type="entry name" value="TIM_2"/>
    <property type="match status" value="1"/>
</dbReference>
<keyword evidence="3 7" id="KW-0312">Gluconeogenesis</keyword>
<accession>A0A255YVC0</accession>
<proteinExistence type="inferred from homology"/>
<dbReference type="SUPFAM" id="SSF51351">
    <property type="entry name" value="Triosephosphate isomerase (TIM)"/>
    <property type="match status" value="1"/>
</dbReference>
<dbReference type="EC" id="5.3.1.1" evidence="7 8"/>
<feature type="binding site" evidence="7">
    <location>
        <begin position="9"/>
        <end position="11"/>
    </location>
    <ligand>
        <name>substrate</name>
    </ligand>
</feature>
<sequence>MRKKIVAGNWKMNNDIVQSKALIEGILSKKPETTATKIVIAPGFVNLQAAVEQTRDTGIIVAAQNMHQAESGAFTGEVSVGMLKGINVNTVILGHSERRQYFGETNSILAEKVNTALKHNLTVIFCFGEELAERQSAKHFDVVETQLREALFHLSESDWSNIVLAYEPVWAIGTGETATPEQAQEMHAFVRALLRNNVGETIAGQTSILYGGSVKADNAREIFGKPDVDGGLIGGASLKADDFLAIVNAMENL</sequence>
<dbReference type="GO" id="GO:0005829">
    <property type="term" value="C:cytosol"/>
    <property type="evidence" value="ECO:0007669"/>
    <property type="project" value="TreeGrafter"/>
</dbReference>
<dbReference type="Proteomes" id="UP000216605">
    <property type="component" value="Unassembled WGS sequence"/>
</dbReference>
<dbReference type="GO" id="GO:0006096">
    <property type="term" value="P:glycolytic process"/>
    <property type="evidence" value="ECO:0007669"/>
    <property type="project" value="UniProtKB-UniRule"/>
</dbReference>
<dbReference type="PANTHER" id="PTHR21139">
    <property type="entry name" value="TRIOSEPHOSPHATE ISOMERASE"/>
    <property type="match status" value="1"/>
</dbReference>
<protein>
    <recommendedName>
        <fullName evidence="7 8">Triosephosphate isomerase</fullName>
        <shortName evidence="7">TIM</shortName>
        <shortName evidence="7">TPI</shortName>
        <ecNumber evidence="7 8">5.3.1.1</ecNumber>
    </recommendedName>
    <alternativeName>
        <fullName evidence="7">Triose-phosphate isomerase</fullName>
    </alternativeName>
</protein>
<dbReference type="GO" id="GO:0006094">
    <property type="term" value="P:gluconeogenesis"/>
    <property type="evidence" value="ECO:0007669"/>
    <property type="project" value="UniProtKB-UniRule"/>
</dbReference>
<evidence type="ECO:0000256" key="6">
    <source>
        <dbReference type="ARBA" id="ARBA00023235"/>
    </source>
</evidence>
<name>A0A255YVC0_9FLAO</name>
<dbReference type="PANTHER" id="PTHR21139:SF42">
    <property type="entry name" value="TRIOSEPHOSPHATE ISOMERASE"/>
    <property type="match status" value="1"/>
</dbReference>
<comment type="similarity">
    <text evidence="2 7 8">Belongs to the triosephosphate isomerase family.</text>
</comment>
<evidence type="ECO:0000256" key="5">
    <source>
        <dbReference type="ARBA" id="ARBA00023152"/>
    </source>
</evidence>
<dbReference type="Pfam" id="PF00121">
    <property type="entry name" value="TIM"/>
    <property type="match status" value="1"/>
</dbReference>
<dbReference type="HAMAP" id="MF_00147_B">
    <property type="entry name" value="TIM_B"/>
    <property type="match status" value="1"/>
</dbReference>
<keyword evidence="5 7" id="KW-0324">Glycolysis</keyword>
<comment type="subunit">
    <text evidence="7 8">Homodimer.</text>
</comment>
<evidence type="ECO:0000256" key="7">
    <source>
        <dbReference type="HAMAP-Rule" id="MF_00147"/>
    </source>
</evidence>
<dbReference type="FunFam" id="3.20.20.70:FF:000016">
    <property type="entry name" value="Triosephosphate isomerase"/>
    <property type="match status" value="1"/>
</dbReference>
<dbReference type="InterPro" id="IPR035990">
    <property type="entry name" value="TIM_sf"/>
</dbReference>
<keyword evidence="4 7" id="KW-0963">Cytoplasm</keyword>
<feature type="binding site" evidence="7">
    <location>
        <position position="213"/>
    </location>
    <ligand>
        <name>substrate</name>
    </ligand>
</feature>
<dbReference type="EMBL" id="NOXV01000301">
    <property type="protein sequence ID" value="OYQ33121.1"/>
    <property type="molecule type" value="Genomic_DNA"/>
</dbReference>
<feature type="active site" description="Electrophile" evidence="7">
    <location>
        <position position="95"/>
    </location>
</feature>
<keyword evidence="10" id="KW-1185">Reference proteome</keyword>
<comment type="caution">
    <text evidence="9">The sequence shown here is derived from an EMBL/GenBank/DDBJ whole genome shotgun (WGS) entry which is preliminary data.</text>
</comment>
<dbReference type="PROSITE" id="PS00171">
    <property type="entry name" value="TIM_1"/>
    <property type="match status" value="1"/>
</dbReference>
<dbReference type="NCBIfam" id="TIGR00419">
    <property type="entry name" value="tim"/>
    <property type="match status" value="1"/>
</dbReference>
<comment type="catalytic activity">
    <reaction evidence="7 8">
        <text>D-glyceraldehyde 3-phosphate = dihydroxyacetone phosphate</text>
        <dbReference type="Rhea" id="RHEA:18585"/>
        <dbReference type="ChEBI" id="CHEBI:57642"/>
        <dbReference type="ChEBI" id="CHEBI:59776"/>
        <dbReference type="EC" id="5.3.1.1"/>
    </reaction>
</comment>
<evidence type="ECO:0000256" key="4">
    <source>
        <dbReference type="ARBA" id="ARBA00022490"/>
    </source>
</evidence>
<dbReference type="AlphaFoldDB" id="A0A255YVC0"/>
<dbReference type="InterPro" id="IPR020861">
    <property type="entry name" value="Triosephosphate_isomerase_AS"/>
</dbReference>
<feature type="binding site" evidence="7">
    <location>
        <position position="173"/>
    </location>
    <ligand>
        <name>substrate</name>
    </ligand>
</feature>
<evidence type="ECO:0000256" key="1">
    <source>
        <dbReference type="ARBA" id="ARBA00004680"/>
    </source>
</evidence>
<dbReference type="GO" id="GO:0046166">
    <property type="term" value="P:glyceraldehyde-3-phosphate biosynthetic process"/>
    <property type="evidence" value="ECO:0007669"/>
    <property type="project" value="TreeGrafter"/>
</dbReference>
<feature type="binding site" evidence="7">
    <location>
        <begin position="234"/>
        <end position="235"/>
    </location>
    <ligand>
        <name>substrate</name>
    </ligand>
</feature>